<keyword evidence="1" id="KW-0472">Membrane</keyword>
<keyword evidence="3" id="KW-1185">Reference proteome</keyword>
<comment type="caution">
    <text evidence="2">The sequence shown here is derived from an EMBL/GenBank/DDBJ whole genome shotgun (WGS) entry which is preliminary data.</text>
</comment>
<keyword evidence="1" id="KW-0812">Transmembrane</keyword>
<keyword evidence="1" id="KW-1133">Transmembrane helix</keyword>
<proteinExistence type="predicted"/>
<protein>
    <submittedName>
        <fullName evidence="2">Uncharacterized protein</fullName>
    </submittedName>
</protein>
<dbReference type="Proteomes" id="UP001432027">
    <property type="component" value="Unassembled WGS sequence"/>
</dbReference>
<name>A0AAV5U2W0_9BILA</name>
<evidence type="ECO:0000256" key="1">
    <source>
        <dbReference type="SAM" id="Phobius"/>
    </source>
</evidence>
<reference evidence="2" key="1">
    <citation type="submission" date="2023-10" db="EMBL/GenBank/DDBJ databases">
        <title>Genome assembly of Pristionchus species.</title>
        <authorList>
            <person name="Yoshida K."/>
            <person name="Sommer R.J."/>
        </authorList>
    </citation>
    <scope>NUCLEOTIDE SEQUENCE</scope>
    <source>
        <strain evidence="2">RS0144</strain>
    </source>
</reference>
<feature type="transmembrane region" description="Helical" evidence="1">
    <location>
        <begin position="73"/>
        <end position="95"/>
    </location>
</feature>
<gene>
    <name evidence="2" type="ORF">PENTCL1PPCAC_23304</name>
</gene>
<evidence type="ECO:0000313" key="3">
    <source>
        <dbReference type="Proteomes" id="UP001432027"/>
    </source>
</evidence>
<organism evidence="2 3">
    <name type="scientific">Pristionchus entomophagus</name>
    <dbReference type="NCBI Taxonomy" id="358040"/>
    <lineage>
        <taxon>Eukaryota</taxon>
        <taxon>Metazoa</taxon>
        <taxon>Ecdysozoa</taxon>
        <taxon>Nematoda</taxon>
        <taxon>Chromadorea</taxon>
        <taxon>Rhabditida</taxon>
        <taxon>Rhabditina</taxon>
        <taxon>Diplogasteromorpha</taxon>
        <taxon>Diplogasteroidea</taxon>
        <taxon>Neodiplogasteridae</taxon>
        <taxon>Pristionchus</taxon>
    </lineage>
</organism>
<feature type="non-terminal residue" evidence="2">
    <location>
        <position position="1"/>
    </location>
</feature>
<evidence type="ECO:0000313" key="2">
    <source>
        <dbReference type="EMBL" id="GMT01130.1"/>
    </source>
</evidence>
<dbReference type="EMBL" id="BTSX01000005">
    <property type="protein sequence ID" value="GMT01130.1"/>
    <property type="molecule type" value="Genomic_DNA"/>
</dbReference>
<accession>A0AAV5U2W0</accession>
<sequence length="97" mass="11008">IMSYNPVAADVEKGAKSSTTPSSVFIHRQTCQHCGKGSDHEIAPEHLHHYALTYPQYQHQTRWHAVHSQSLHYTMNVMLVAIVIFLTFIAAKFLFGK</sequence>
<dbReference type="AlphaFoldDB" id="A0AAV5U2W0"/>